<gene>
    <name evidence="1" type="ORF">SAMN05421802_1163</name>
</gene>
<accession>A0A9X8R5M5</accession>
<evidence type="ECO:0000313" key="1">
    <source>
        <dbReference type="EMBL" id="SIQ48889.1"/>
    </source>
</evidence>
<keyword evidence="2" id="KW-1185">Reference proteome</keyword>
<reference evidence="1 2" key="1">
    <citation type="submission" date="2017-01" db="EMBL/GenBank/DDBJ databases">
        <authorList>
            <person name="Varghese N."/>
            <person name="Submissions S."/>
        </authorList>
    </citation>
    <scope>NUCLEOTIDE SEQUENCE [LARGE SCALE GENOMIC DNA]</scope>
    <source>
        <strain evidence="1 2">DSM 44280</strain>
    </source>
</reference>
<dbReference type="EMBL" id="FTMH01000016">
    <property type="protein sequence ID" value="SIQ48889.1"/>
    <property type="molecule type" value="Genomic_DNA"/>
</dbReference>
<dbReference type="OrthoDB" id="4403550at2"/>
<proteinExistence type="predicted"/>
<organism evidence="1 2">
    <name type="scientific">Corynebacterium afermentans</name>
    <dbReference type="NCBI Taxonomy" id="38286"/>
    <lineage>
        <taxon>Bacteria</taxon>
        <taxon>Bacillati</taxon>
        <taxon>Actinomycetota</taxon>
        <taxon>Actinomycetes</taxon>
        <taxon>Mycobacteriales</taxon>
        <taxon>Corynebacteriaceae</taxon>
        <taxon>Corynebacterium</taxon>
    </lineage>
</organism>
<evidence type="ECO:0000313" key="2">
    <source>
        <dbReference type="Proteomes" id="UP000185547"/>
    </source>
</evidence>
<dbReference type="Proteomes" id="UP000185547">
    <property type="component" value="Unassembled WGS sequence"/>
</dbReference>
<dbReference type="AlphaFoldDB" id="A0A9X8R5M5"/>
<name>A0A9X8R5M5_9CORY</name>
<sequence length="268" mass="29255">MGMKTWKIGAKAAGTHVGGRVIVENPGRELNATARALGQEIVDAVNRTARQWRTVDDSQPVTGERAEELVSYTVMAGVPLMMLRDARTANRAARAAGMLAEICREAMALEPRFAAIYSLAVTAREQAEQGIMEFMPVLCTSISWALPQPVRLGAVAHAMRVEISEVTLPTLGGPKRAGLAGMRMDFECEEVRGVEIVPEPSTIYFPLPLFGPNKAEPDVVLEMWVGSVQVTVDLSTKRSGFGALREIVYAVEKVMQAHRLERARVRLA</sequence>
<comment type="caution">
    <text evidence="1">The sequence shown here is derived from an EMBL/GenBank/DDBJ whole genome shotgun (WGS) entry which is preliminary data.</text>
</comment>
<protein>
    <submittedName>
        <fullName evidence="1">Uncharacterized protein</fullName>
    </submittedName>
</protein>
<dbReference type="RefSeq" id="WP_063937141.1">
    <property type="nucleotide sequence ID" value="NZ_FTMH01000016.1"/>
</dbReference>